<feature type="domain" description="RING-type" evidence="10">
    <location>
        <begin position="195"/>
        <end position="221"/>
    </location>
</feature>
<keyword evidence="6" id="KW-1133">Transmembrane helix</keyword>
<organism evidence="11 12">
    <name type="scientific">Lates japonicus</name>
    <name type="common">Japanese lates</name>
    <dbReference type="NCBI Taxonomy" id="270547"/>
    <lineage>
        <taxon>Eukaryota</taxon>
        <taxon>Metazoa</taxon>
        <taxon>Chordata</taxon>
        <taxon>Craniata</taxon>
        <taxon>Vertebrata</taxon>
        <taxon>Euteleostomi</taxon>
        <taxon>Actinopterygii</taxon>
        <taxon>Neopterygii</taxon>
        <taxon>Teleostei</taxon>
        <taxon>Neoteleostei</taxon>
        <taxon>Acanthomorphata</taxon>
        <taxon>Carangaria</taxon>
        <taxon>Carangaria incertae sedis</taxon>
        <taxon>Centropomidae</taxon>
        <taxon>Lates</taxon>
    </lineage>
</organism>
<dbReference type="GO" id="GO:0008270">
    <property type="term" value="F:zinc ion binding"/>
    <property type="evidence" value="ECO:0007669"/>
    <property type="project" value="UniProtKB-KW"/>
</dbReference>
<dbReference type="Gene3D" id="3.50.30.30">
    <property type="match status" value="1"/>
</dbReference>
<dbReference type="CDD" id="cd02122">
    <property type="entry name" value="PA_GRAIL_like"/>
    <property type="match status" value="1"/>
</dbReference>
<keyword evidence="4 8" id="KW-0863">Zinc-finger</keyword>
<comment type="subcellular location">
    <subcellularLocation>
        <location evidence="1">Membrane</location>
        <topology evidence="1">Single-pass membrane protein</topology>
    </subcellularLocation>
</comment>
<evidence type="ECO:0000259" key="10">
    <source>
        <dbReference type="PROSITE" id="PS50089"/>
    </source>
</evidence>
<dbReference type="InterPro" id="IPR001841">
    <property type="entry name" value="Znf_RING"/>
</dbReference>
<keyword evidence="5" id="KW-0862">Zinc</keyword>
<keyword evidence="3" id="KW-0479">Metal-binding</keyword>
<name>A0AAD3NCN7_LATJO</name>
<evidence type="ECO:0000256" key="5">
    <source>
        <dbReference type="ARBA" id="ARBA00022833"/>
    </source>
</evidence>
<keyword evidence="12" id="KW-1185">Reference proteome</keyword>
<evidence type="ECO:0000256" key="6">
    <source>
        <dbReference type="ARBA" id="ARBA00022989"/>
    </source>
</evidence>
<evidence type="ECO:0000256" key="3">
    <source>
        <dbReference type="ARBA" id="ARBA00022723"/>
    </source>
</evidence>
<dbReference type="EMBL" id="BRZM01000152">
    <property type="protein sequence ID" value="GLD68809.1"/>
    <property type="molecule type" value="Genomic_DNA"/>
</dbReference>
<dbReference type="InterPro" id="IPR013083">
    <property type="entry name" value="Znf_RING/FYVE/PHD"/>
</dbReference>
<dbReference type="InterPro" id="IPR003137">
    <property type="entry name" value="PA_domain"/>
</dbReference>
<evidence type="ECO:0000313" key="12">
    <source>
        <dbReference type="Proteomes" id="UP001279410"/>
    </source>
</evidence>
<dbReference type="SUPFAM" id="SSF52025">
    <property type="entry name" value="PA domain"/>
    <property type="match status" value="1"/>
</dbReference>
<evidence type="ECO:0000313" key="11">
    <source>
        <dbReference type="EMBL" id="GLD68809.1"/>
    </source>
</evidence>
<evidence type="ECO:0000256" key="2">
    <source>
        <dbReference type="ARBA" id="ARBA00022692"/>
    </source>
</evidence>
<evidence type="ECO:0000256" key="7">
    <source>
        <dbReference type="ARBA" id="ARBA00023136"/>
    </source>
</evidence>
<dbReference type="SUPFAM" id="SSF57850">
    <property type="entry name" value="RING/U-box"/>
    <property type="match status" value="1"/>
</dbReference>
<gene>
    <name evidence="11" type="ORF">AKAME5_002012200</name>
</gene>
<protein>
    <submittedName>
        <fullName evidence="11">E3 ubiquitin-protein ligase RNF130</fullName>
    </submittedName>
</protein>
<evidence type="ECO:0000256" key="8">
    <source>
        <dbReference type="PROSITE-ProRule" id="PRU00175"/>
    </source>
</evidence>
<dbReference type="Pfam" id="PF13639">
    <property type="entry name" value="zf-RING_2"/>
    <property type="match status" value="1"/>
</dbReference>
<dbReference type="Gene3D" id="3.30.40.10">
    <property type="entry name" value="Zinc/RING finger domain, C3HC4 (zinc finger)"/>
    <property type="match status" value="1"/>
</dbReference>
<feature type="signal peptide" evidence="9">
    <location>
        <begin position="1"/>
        <end position="29"/>
    </location>
</feature>
<accession>A0AAD3NCN7</accession>
<dbReference type="Pfam" id="PF02225">
    <property type="entry name" value="PA"/>
    <property type="match status" value="1"/>
</dbReference>
<dbReference type="PROSITE" id="PS50089">
    <property type="entry name" value="ZF_RING_2"/>
    <property type="match status" value="1"/>
</dbReference>
<keyword evidence="7" id="KW-0472">Membrane</keyword>
<keyword evidence="2" id="KW-0812">Transmembrane</keyword>
<dbReference type="GO" id="GO:0016020">
    <property type="term" value="C:membrane"/>
    <property type="evidence" value="ECO:0007669"/>
    <property type="project" value="UniProtKB-SubCell"/>
</dbReference>
<evidence type="ECO:0000256" key="1">
    <source>
        <dbReference type="ARBA" id="ARBA00004167"/>
    </source>
</evidence>
<keyword evidence="9" id="KW-0732">Signal</keyword>
<sequence length="243" mass="27038">MTSPRWTQLPVLSALVLLQVLVLTGSVSAARSDRSMVLEEYVSATVNATVLDGRGNAVHMMSSDDGTYGQNSPKVDTRGVVIAPAPHHGVVDRQGCDPNTRFLVPPRSVHWVALLQRGNCTFKEKILKAASYNATAVLIYNNSTDKSGQDGTRRSWLTWRNHSGPGLQWWWVSVVPAKNTNPRFTAYQLNDVVRILPCKHVFHKVCLDPWLNEHCTCPMCKLNILKAKHHGQVPSNRSRPQTP</sequence>
<dbReference type="PANTHER" id="PTHR46539:SF28">
    <property type="entry name" value="RING FINGER PROTEIN 130"/>
    <property type="match status" value="1"/>
</dbReference>
<evidence type="ECO:0000256" key="9">
    <source>
        <dbReference type="SAM" id="SignalP"/>
    </source>
</evidence>
<proteinExistence type="predicted"/>
<dbReference type="AlphaFoldDB" id="A0AAD3NCN7"/>
<reference evidence="11" key="1">
    <citation type="submission" date="2022-08" db="EMBL/GenBank/DDBJ databases">
        <title>Genome sequencing of akame (Lates japonicus).</title>
        <authorList>
            <person name="Hashiguchi Y."/>
            <person name="Takahashi H."/>
        </authorList>
    </citation>
    <scope>NUCLEOTIDE SEQUENCE</scope>
    <source>
        <strain evidence="11">Kochi</strain>
    </source>
</reference>
<dbReference type="PANTHER" id="PTHR46539">
    <property type="entry name" value="E3 UBIQUITIN-PROTEIN LIGASE ATL42"/>
    <property type="match status" value="1"/>
</dbReference>
<comment type="caution">
    <text evidence="11">The sequence shown here is derived from an EMBL/GenBank/DDBJ whole genome shotgun (WGS) entry which is preliminary data.</text>
</comment>
<evidence type="ECO:0000256" key="4">
    <source>
        <dbReference type="ARBA" id="ARBA00022771"/>
    </source>
</evidence>
<dbReference type="InterPro" id="IPR046450">
    <property type="entry name" value="PA_dom_sf"/>
</dbReference>
<dbReference type="Proteomes" id="UP001279410">
    <property type="component" value="Unassembled WGS sequence"/>
</dbReference>
<feature type="chain" id="PRO_5041910191" evidence="9">
    <location>
        <begin position="30"/>
        <end position="243"/>
    </location>
</feature>